<name>A0AC11C2H1_SHEEP</name>
<evidence type="ECO:0000313" key="1">
    <source>
        <dbReference type="Ensembl" id="ENSOARP00020023448.2"/>
    </source>
</evidence>
<reference evidence="1" key="3">
    <citation type="submission" date="2025-09" db="UniProtKB">
        <authorList>
            <consortium name="Ensembl"/>
        </authorList>
    </citation>
    <scope>IDENTIFICATION</scope>
</reference>
<proteinExistence type="predicted"/>
<organism evidence="1">
    <name type="scientific">Ovis aries</name>
    <name type="common">Sheep</name>
    <dbReference type="NCBI Taxonomy" id="9940"/>
    <lineage>
        <taxon>Eukaryota</taxon>
        <taxon>Metazoa</taxon>
        <taxon>Chordata</taxon>
        <taxon>Craniata</taxon>
        <taxon>Vertebrata</taxon>
        <taxon>Euteleostomi</taxon>
        <taxon>Mammalia</taxon>
        <taxon>Eutheria</taxon>
        <taxon>Laurasiatheria</taxon>
        <taxon>Artiodactyla</taxon>
        <taxon>Ruminantia</taxon>
        <taxon>Pecora</taxon>
        <taxon>Bovidae</taxon>
        <taxon>Caprinae</taxon>
        <taxon>Ovis</taxon>
    </lineage>
</organism>
<reference evidence="1" key="2">
    <citation type="submission" date="2025-08" db="UniProtKB">
        <authorList>
            <consortium name="Ensembl"/>
        </authorList>
    </citation>
    <scope>IDENTIFICATION</scope>
</reference>
<gene>
    <name evidence="1" type="primary">PUM2</name>
</gene>
<sequence>MNHDFQALALESRGMGELLPTKKFWEPDDSTKDGQKGIFLGDDEWRETAWGTSHHSMSQPIMVQRRSGQGFHGNSEVNAILSPRSESGGLGVSMVEYVLSSSPADKLDSRFRKGTFGTRDAETDGPEKGDQKGKASPFEEDQNRDLKQGDDDDSKINGRGLPNGMDADCKDFNRTPGSRQASPTEVVERLGPNTNPPEGLGPLPNPTTNKPLVEEFSNPETQNLDAMEQVGLDSLQFDYPGNQVPMDSSGATVGLFDYNSQQQLFQRTNALTVQQLTAAQQQQYALATAQQPHIAGVFSAGLAPAAFVPNPYIISAAPPGTDPYTAAGLAAAATLAGPAVVPPQYYGVPWGVYPANLFQQQAAAAANNTANQQAASQAQPGQQQVLRAGAGQRPLTPNQGQQGQQAESLAAANPTLAFGQGLATGMPGYQVLAPTAYYDQTGALVVGPGARTGLGAPVRLMAPTPVLISSAAAQAAAAAAAGGTANSLTGSTNGLFRPIGTQPPPQQQQQQQPSTNLQSNSFYGSTSLTNSSQSSSLFSHGPGQPGSTSLGFGSSSSLGAAIGSALSGFGSSGGLTNGSGRYISAAPGAEAKYRSASGTSSLFSSSSQLFPPSRLRYNRSDIMPSGRSRLLEDFRNNRFPNLQLRDLIGHIVEFSQDQHGSRFIQQKLERATPAERQMVFNEILQAAYQLMTDVFGNYVIQKFFEFGSLDQKLALATRIRGHVLPLALQMYGCRVIQKALESISSDQQSEMVKELDGHVLKCVKDQNGNHVVQKCIECVQPQSLQFIIDAFKGQVFVLSTHPYGCRVIQRILEHCTAEQTLPILEELHQHTEQLVQDQYGNYVIQHVLEHGRPEDKSKIVSEIRGKVLALSQHKFASNVVEKCVTHASRAERALLIDEVCCQNDGPHSALYTMMKDQYANYVVQKMIDMAEPAQRKIIMHKIRPHITTLRKYTYGKHILAKLEKYYLKNSPDLGPIGGPPNGML</sequence>
<accession>A0AC11C2H1</accession>
<protein>
    <submittedName>
        <fullName evidence="1">Pumilio RNA binding family member 2</fullName>
    </submittedName>
</protein>
<dbReference type="Ensembl" id="ENSOART00020028295.2">
    <property type="protein sequence ID" value="ENSOARP00020023448.2"/>
    <property type="gene ID" value="ENSOARG00020018298.2"/>
</dbReference>
<reference evidence="1" key="1">
    <citation type="submission" date="2020-11" db="EMBL/GenBank/DDBJ databases">
        <authorList>
            <person name="Davenport K.M."/>
            <person name="Bickhart D.M."/>
            <person name="Smith T.P.L."/>
            <person name="Murdoch B.M."/>
            <person name="Rosen B.D."/>
        </authorList>
    </citation>
    <scope>NUCLEOTIDE SEQUENCE [LARGE SCALE GENOMIC DNA]</scope>
    <source>
        <strain evidence="1">OAR_USU_Benz2616</strain>
    </source>
</reference>